<reference evidence="2" key="1">
    <citation type="submission" date="2023-07" db="EMBL/GenBank/DDBJ databases">
        <title>Brevundimonas soil sp. nov., isolated from the soil of chemical plant.</title>
        <authorList>
            <person name="Wu N."/>
        </authorList>
    </citation>
    <scope>NUCLEOTIDE SEQUENCE</scope>
    <source>
        <strain evidence="2">XZ-24</strain>
    </source>
</reference>
<keyword evidence="3" id="KW-1185">Reference proteome</keyword>
<sequence>MLTSTHAAVELHYELYGDYPRQATTEELVAASEARNETVYQVNVPPEVLKQVRAWLTDRAAMLVTSSEPLSPFEEAFAVAFYRSEDAEAFGEWFEAKRLAHLSGGHGFTPAPPMNRQQRRAAARKAQPL</sequence>
<evidence type="ECO:0000313" key="2">
    <source>
        <dbReference type="EMBL" id="MDO1559836.1"/>
    </source>
</evidence>
<dbReference type="EMBL" id="JAUKTR010000004">
    <property type="protein sequence ID" value="MDO1559836.1"/>
    <property type="molecule type" value="Genomic_DNA"/>
</dbReference>
<gene>
    <name evidence="2" type="ORF">Q0812_10400</name>
</gene>
<protein>
    <submittedName>
        <fullName evidence="2">Uncharacterized protein</fullName>
    </submittedName>
</protein>
<proteinExistence type="predicted"/>
<evidence type="ECO:0000256" key="1">
    <source>
        <dbReference type="SAM" id="MobiDB-lite"/>
    </source>
</evidence>
<organism evidence="2 3">
    <name type="scientific">Peiella sedimenti</name>
    <dbReference type="NCBI Taxonomy" id="3061083"/>
    <lineage>
        <taxon>Bacteria</taxon>
        <taxon>Pseudomonadati</taxon>
        <taxon>Pseudomonadota</taxon>
        <taxon>Alphaproteobacteria</taxon>
        <taxon>Caulobacterales</taxon>
        <taxon>Caulobacteraceae</taxon>
        <taxon>Peiella</taxon>
    </lineage>
</organism>
<dbReference type="RefSeq" id="WP_302110268.1">
    <property type="nucleotide sequence ID" value="NZ_JAUKTR010000004.1"/>
</dbReference>
<name>A0ABT8SMX7_9CAUL</name>
<accession>A0ABT8SMX7</accession>
<evidence type="ECO:0000313" key="3">
    <source>
        <dbReference type="Proteomes" id="UP001169063"/>
    </source>
</evidence>
<dbReference type="Proteomes" id="UP001169063">
    <property type="component" value="Unassembled WGS sequence"/>
</dbReference>
<feature type="region of interest" description="Disordered" evidence="1">
    <location>
        <begin position="105"/>
        <end position="129"/>
    </location>
</feature>
<comment type="caution">
    <text evidence="2">The sequence shown here is derived from an EMBL/GenBank/DDBJ whole genome shotgun (WGS) entry which is preliminary data.</text>
</comment>